<proteinExistence type="inferred from homology"/>
<accession>A0AAD4SMV0</accession>
<keyword evidence="2" id="KW-0479">Metal-binding</keyword>
<dbReference type="Pfam" id="PF04570">
    <property type="entry name" value="zf-FLZ"/>
    <property type="match status" value="1"/>
</dbReference>
<sequence length="263" mass="28945">MLITTKTTLSSTSDELIQYSNPILDIKIQHNHEFINISPTNHNSMESRILSPRSSKNGTGVIGGGGVGLGIVAALDNLGCTVNGEKTVTKLTCGTNRSNPIAISTINKYTNGIKPKGCVEMATSTTGGATNVTRSVYCDGGVEEMRNQRLNKWRQVGVFYESPSPIFYNTSAVTRDYPPSDFLSSCYLCRKKLHGKDIYMYRGEKAFCSTECRYQQIAADERKDKKRPRRRNEVSRSSFDISSSAGGSPYLEDHLFSPGIMAI</sequence>
<comment type="similarity">
    <text evidence="1">Belongs to the FLZ family.</text>
</comment>
<feature type="region of interest" description="Disordered" evidence="4">
    <location>
        <begin position="220"/>
        <end position="245"/>
    </location>
</feature>
<dbReference type="PANTHER" id="PTHR47208:SF5">
    <property type="entry name" value="FCS-LIKE ZINC FINGER 12-RELATED"/>
    <property type="match status" value="1"/>
</dbReference>
<dbReference type="GO" id="GO:0046872">
    <property type="term" value="F:metal ion binding"/>
    <property type="evidence" value="ECO:0007669"/>
    <property type="project" value="UniProtKB-KW"/>
</dbReference>
<evidence type="ECO:0000256" key="3">
    <source>
        <dbReference type="PROSITE-ProRule" id="PRU01131"/>
    </source>
</evidence>
<dbReference type="AlphaFoldDB" id="A0AAD4SMV0"/>
<protein>
    <recommendedName>
        <fullName evidence="5">FLZ-type domain-containing protein</fullName>
    </recommendedName>
</protein>
<evidence type="ECO:0000313" key="6">
    <source>
        <dbReference type="EMBL" id="KAI3915163.1"/>
    </source>
</evidence>
<dbReference type="Proteomes" id="UP001202328">
    <property type="component" value="Unassembled WGS sequence"/>
</dbReference>
<evidence type="ECO:0000256" key="1">
    <source>
        <dbReference type="ARBA" id="ARBA00009374"/>
    </source>
</evidence>
<dbReference type="InterPro" id="IPR044604">
    <property type="entry name" value="FLZ12/13/14"/>
</dbReference>
<keyword evidence="7" id="KW-1185">Reference proteome</keyword>
<gene>
    <name evidence="6" type="ORF">MKW98_011508</name>
</gene>
<organism evidence="6 7">
    <name type="scientific">Papaver atlanticum</name>
    <dbReference type="NCBI Taxonomy" id="357466"/>
    <lineage>
        <taxon>Eukaryota</taxon>
        <taxon>Viridiplantae</taxon>
        <taxon>Streptophyta</taxon>
        <taxon>Embryophyta</taxon>
        <taxon>Tracheophyta</taxon>
        <taxon>Spermatophyta</taxon>
        <taxon>Magnoliopsida</taxon>
        <taxon>Ranunculales</taxon>
        <taxon>Papaveraceae</taxon>
        <taxon>Papaveroideae</taxon>
        <taxon>Papaver</taxon>
    </lineage>
</organism>
<evidence type="ECO:0000256" key="2">
    <source>
        <dbReference type="ARBA" id="ARBA00022723"/>
    </source>
</evidence>
<feature type="zinc finger region" description="FLZ-type" evidence="3">
    <location>
        <begin position="181"/>
        <end position="224"/>
    </location>
</feature>
<feature type="domain" description="FLZ-type" evidence="5">
    <location>
        <begin position="181"/>
        <end position="224"/>
    </location>
</feature>
<comment type="caution">
    <text evidence="6">The sequence shown here is derived from an EMBL/GenBank/DDBJ whole genome shotgun (WGS) entry which is preliminary data.</text>
</comment>
<dbReference type="EMBL" id="JAJJMB010009172">
    <property type="protein sequence ID" value="KAI3915163.1"/>
    <property type="molecule type" value="Genomic_DNA"/>
</dbReference>
<dbReference type="PROSITE" id="PS51795">
    <property type="entry name" value="ZF_FLZ"/>
    <property type="match status" value="1"/>
</dbReference>
<reference evidence="6" key="1">
    <citation type="submission" date="2022-04" db="EMBL/GenBank/DDBJ databases">
        <title>A functionally conserved STORR gene fusion in Papaver species that diverged 16.8 million years ago.</title>
        <authorList>
            <person name="Catania T."/>
        </authorList>
    </citation>
    <scope>NUCLEOTIDE SEQUENCE</scope>
    <source>
        <strain evidence="6">S-188037</strain>
    </source>
</reference>
<dbReference type="PANTHER" id="PTHR47208">
    <property type="entry name" value="OS02G0174800 PROTEIN"/>
    <property type="match status" value="1"/>
</dbReference>
<evidence type="ECO:0000313" key="7">
    <source>
        <dbReference type="Proteomes" id="UP001202328"/>
    </source>
</evidence>
<dbReference type="InterPro" id="IPR007650">
    <property type="entry name" value="Zf-FLZ_dom"/>
</dbReference>
<feature type="compositionally biased region" description="Low complexity" evidence="4">
    <location>
        <begin position="235"/>
        <end position="245"/>
    </location>
</feature>
<name>A0AAD4SMV0_9MAGN</name>
<evidence type="ECO:0000256" key="4">
    <source>
        <dbReference type="SAM" id="MobiDB-lite"/>
    </source>
</evidence>
<evidence type="ECO:0000259" key="5">
    <source>
        <dbReference type="PROSITE" id="PS51795"/>
    </source>
</evidence>